<evidence type="ECO:0000256" key="2">
    <source>
        <dbReference type="ARBA" id="ARBA00006434"/>
    </source>
</evidence>
<feature type="transmembrane region" description="Helical" evidence="12">
    <location>
        <begin position="386"/>
        <end position="405"/>
    </location>
</feature>
<evidence type="ECO:0000256" key="1">
    <source>
        <dbReference type="ARBA" id="ARBA00004651"/>
    </source>
</evidence>
<feature type="transmembrane region" description="Helical" evidence="12">
    <location>
        <begin position="281"/>
        <end position="304"/>
    </location>
</feature>
<feature type="transmembrane region" description="Helical" evidence="12">
    <location>
        <begin position="508"/>
        <end position="529"/>
    </location>
</feature>
<feature type="transmembrane region" description="Helical" evidence="12">
    <location>
        <begin position="192"/>
        <end position="215"/>
    </location>
</feature>
<feature type="transmembrane region" description="Helical" evidence="12">
    <location>
        <begin position="87"/>
        <end position="109"/>
    </location>
</feature>
<keyword evidence="6 12" id="KW-1133">Transmembrane helix</keyword>
<evidence type="ECO:0000256" key="11">
    <source>
        <dbReference type="RuleBase" id="RU362091"/>
    </source>
</evidence>
<dbReference type="PANTHER" id="PTHR42985:SF21">
    <property type="entry name" value="SODIUM-DEPENDENT MULTIVITAMIN TRANSPORTER-LIKE PROTEIN"/>
    <property type="match status" value="1"/>
</dbReference>
<evidence type="ECO:0000256" key="3">
    <source>
        <dbReference type="ARBA" id="ARBA00022448"/>
    </source>
</evidence>
<dbReference type="Proteomes" id="UP001329430">
    <property type="component" value="Chromosome 6"/>
</dbReference>
<keyword evidence="5 12" id="KW-0812">Transmembrane</keyword>
<dbReference type="CDD" id="cd11492">
    <property type="entry name" value="SLC5sbd_NIS-SMVT"/>
    <property type="match status" value="1"/>
</dbReference>
<evidence type="ECO:0000256" key="12">
    <source>
        <dbReference type="SAM" id="Phobius"/>
    </source>
</evidence>
<keyword evidence="7" id="KW-0915">Sodium</keyword>
<dbReference type="Gene3D" id="1.20.1730.10">
    <property type="entry name" value="Sodium/glucose cotransporter"/>
    <property type="match status" value="1"/>
</dbReference>
<evidence type="ECO:0000256" key="10">
    <source>
        <dbReference type="ARBA" id="ARBA00023201"/>
    </source>
</evidence>
<dbReference type="Pfam" id="PF00474">
    <property type="entry name" value="SSF"/>
    <property type="match status" value="1"/>
</dbReference>
<comment type="similarity">
    <text evidence="2 11">Belongs to the sodium:solute symporter (SSF) (TC 2.A.21) family.</text>
</comment>
<feature type="transmembrane region" description="Helical" evidence="12">
    <location>
        <begin position="341"/>
        <end position="366"/>
    </location>
</feature>
<proteinExistence type="inferred from homology"/>
<evidence type="ECO:0000256" key="9">
    <source>
        <dbReference type="ARBA" id="ARBA00023136"/>
    </source>
</evidence>
<keyword evidence="3" id="KW-0813">Transport</keyword>
<keyword evidence="9 12" id="KW-0472">Membrane</keyword>
<name>A0AAN7ZHD0_9COLE</name>
<evidence type="ECO:0000256" key="6">
    <source>
        <dbReference type="ARBA" id="ARBA00022989"/>
    </source>
</evidence>
<feature type="transmembrane region" description="Helical" evidence="12">
    <location>
        <begin position="161"/>
        <end position="180"/>
    </location>
</feature>
<evidence type="ECO:0000313" key="14">
    <source>
        <dbReference type="Proteomes" id="UP001329430"/>
    </source>
</evidence>
<accession>A0AAN7ZHD0</accession>
<feature type="transmembrane region" description="Helical" evidence="12">
    <location>
        <begin position="130"/>
        <end position="155"/>
    </location>
</feature>
<dbReference type="NCBIfam" id="TIGR00813">
    <property type="entry name" value="sss"/>
    <property type="match status" value="1"/>
</dbReference>
<feature type="transmembrane region" description="Helical" evidence="12">
    <location>
        <begin position="411"/>
        <end position="436"/>
    </location>
</feature>
<feature type="transmembrane region" description="Helical" evidence="12">
    <location>
        <begin position="55"/>
        <end position="75"/>
    </location>
</feature>
<dbReference type="GO" id="GO:0015293">
    <property type="term" value="F:symporter activity"/>
    <property type="evidence" value="ECO:0007669"/>
    <property type="project" value="TreeGrafter"/>
</dbReference>
<evidence type="ECO:0000256" key="4">
    <source>
        <dbReference type="ARBA" id="ARBA00022475"/>
    </source>
</evidence>
<feature type="transmembrane region" description="Helical" evidence="12">
    <location>
        <begin position="443"/>
        <end position="460"/>
    </location>
</feature>
<keyword evidence="10" id="KW-0739">Sodium transport</keyword>
<comment type="subcellular location">
    <subcellularLocation>
        <location evidence="1">Cell membrane</location>
        <topology evidence="1">Multi-pass membrane protein</topology>
    </subcellularLocation>
</comment>
<dbReference type="EMBL" id="JAVRBK010000006">
    <property type="protein sequence ID" value="KAK5642187.1"/>
    <property type="molecule type" value="Genomic_DNA"/>
</dbReference>
<organism evidence="13 14">
    <name type="scientific">Pyrocoelia pectoralis</name>
    <dbReference type="NCBI Taxonomy" id="417401"/>
    <lineage>
        <taxon>Eukaryota</taxon>
        <taxon>Metazoa</taxon>
        <taxon>Ecdysozoa</taxon>
        <taxon>Arthropoda</taxon>
        <taxon>Hexapoda</taxon>
        <taxon>Insecta</taxon>
        <taxon>Pterygota</taxon>
        <taxon>Neoptera</taxon>
        <taxon>Endopterygota</taxon>
        <taxon>Coleoptera</taxon>
        <taxon>Polyphaga</taxon>
        <taxon>Elateriformia</taxon>
        <taxon>Elateroidea</taxon>
        <taxon>Lampyridae</taxon>
        <taxon>Lampyrinae</taxon>
        <taxon>Pyrocoelia</taxon>
    </lineage>
</organism>
<keyword evidence="8" id="KW-0406">Ion transport</keyword>
<dbReference type="InterPro" id="IPR038377">
    <property type="entry name" value="Na/Glc_symporter_sf"/>
</dbReference>
<reference evidence="13 14" key="1">
    <citation type="journal article" date="2024" name="Insects">
        <title>An Improved Chromosome-Level Genome Assembly of the Firefly Pyrocoelia pectoralis.</title>
        <authorList>
            <person name="Fu X."/>
            <person name="Meyer-Rochow V.B."/>
            <person name="Ballantyne L."/>
            <person name="Zhu X."/>
        </authorList>
    </citation>
    <scope>NUCLEOTIDE SEQUENCE [LARGE SCALE GENOMIC DNA]</scope>
    <source>
        <strain evidence="13">XCY_ONT2</strain>
    </source>
</reference>
<sequence length="576" mass="64250">MGDISSNMQVFSWVDYILFSAMLGISTLIGIYFGFFGKKQKTANDYLLGGRQMCAIPIAISLLASKISTTTFLVVPADIYRYGPNYVWLSLATVFVAVIAHAVYLPVYFKLQLTSMFQYLHLRFDRKLRILASFFGILSMLVFCPIVIYVPALAFSQVTGVNVQIIATLTSLICVFYTTVGGLKAVVWTDVFQFIIMIATFVIIFIMGLSSVGGFGEIWSKSLTGSRLEVLDFSFDPTLRDSFGALLIGGTFQWVSFTVANAGAVQKFLCVPTFKDVKKVIIIYTISMIFLHMFATFMGLLLYARYWNCDPLASRQIFRLEQLMPKFVMEITGSFTGFPGIFIAAVFSAGLSSLSACLNAMAGVIYDDFISPFMRKDITQEQVGNLLKLIVIVTGIVSTSLVLALDKVNGIYSLYVGLMAISTGPLLGIFTLGMLFPSSNSNGTFYGSLLNMVIIAWISIENQWYQTQGLYKQYLKPISTEGCNHTFPTLVVHPTDAEQPFLLYKISFWFYTLIGCVLTVICGLVISYFTKHDKSPVPKELLSPIVYPFLRRKKIKANAVIDYKIGMEMEEIPLKQ</sequence>
<protein>
    <submittedName>
        <fullName evidence="13">Uncharacterized protein</fullName>
    </submittedName>
</protein>
<dbReference type="GO" id="GO:0005886">
    <property type="term" value="C:plasma membrane"/>
    <property type="evidence" value="ECO:0007669"/>
    <property type="project" value="UniProtKB-SubCell"/>
</dbReference>
<gene>
    <name evidence="13" type="ORF">RI129_008354</name>
</gene>
<dbReference type="PROSITE" id="PS50283">
    <property type="entry name" value="NA_SOLUT_SYMP_3"/>
    <property type="match status" value="1"/>
</dbReference>
<keyword evidence="14" id="KW-1185">Reference proteome</keyword>
<dbReference type="InterPro" id="IPR051163">
    <property type="entry name" value="Sodium:Solute_Symporter_SSF"/>
</dbReference>
<evidence type="ECO:0000256" key="7">
    <source>
        <dbReference type="ARBA" id="ARBA00023053"/>
    </source>
</evidence>
<dbReference type="InterPro" id="IPR001734">
    <property type="entry name" value="Na/solute_symporter"/>
</dbReference>
<keyword evidence="4" id="KW-1003">Cell membrane</keyword>
<evidence type="ECO:0000256" key="5">
    <source>
        <dbReference type="ARBA" id="ARBA00022692"/>
    </source>
</evidence>
<dbReference type="PANTHER" id="PTHR42985">
    <property type="entry name" value="SODIUM-COUPLED MONOCARBOXYLATE TRANSPORTER"/>
    <property type="match status" value="1"/>
</dbReference>
<dbReference type="GO" id="GO:0006814">
    <property type="term" value="P:sodium ion transport"/>
    <property type="evidence" value="ECO:0007669"/>
    <property type="project" value="UniProtKB-KW"/>
</dbReference>
<feature type="transmembrane region" description="Helical" evidence="12">
    <location>
        <begin position="16"/>
        <end position="35"/>
    </location>
</feature>
<feature type="transmembrane region" description="Helical" evidence="12">
    <location>
        <begin position="243"/>
        <end position="269"/>
    </location>
</feature>
<comment type="caution">
    <text evidence="13">The sequence shown here is derived from an EMBL/GenBank/DDBJ whole genome shotgun (WGS) entry which is preliminary data.</text>
</comment>
<evidence type="ECO:0000256" key="8">
    <source>
        <dbReference type="ARBA" id="ARBA00023065"/>
    </source>
</evidence>
<evidence type="ECO:0000313" key="13">
    <source>
        <dbReference type="EMBL" id="KAK5642187.1"/>
    </source>
</evidence>
<dbReference type="AlphaFoldDB" id="A0AAN7ZHD0"/>